<protein>
    <submittedName>
        <fullName evidence="2">Uncharacterized protein</fullName>
    </submittedName>
</protein>
<keyword evidence="1" id="KW-1133">Transmembrane helix</keyword>
<organism evidence="2 3">
    <name type="scientific">Pseudomonas syringae pv. avii</name>
    <dbReference type="NCBI Taxonomy" id="663959"/>
    <lineage>
        <taxon>Bacteria</taxon>
        <taxon>Pseudomonadati</taxon>
        <taxon>Pseudomonadota</taxon>
        <taxon>Gammaproteobacteria</taxon>
        <taxon>Pseudomonadales</taxon>
        <taxon>Pseudomonadaceae</taxon>
        <taxon>Pseudomonas</taxon>
        <taxon>Pseudomonas syringae</taxon>
    </lineage>
</organism>
<sequence>MKRAGRHKAMNAPAPSSSNSLRYFAAGVLVVAVLLGFYFVQLNAKVDRQREEAAERLALCRHLEAVVGATASSREALQETCKQLSEQLLKSTAPD</sequence>
<evidence type="ECO:0000256" key="1">
    <source>
        <dbReference type="SAM" id="Phobius"/>
    </source>
</evidence>
<dbReference type="Proteomes" id="UP000280395">
    <property type="component" value="Unassembled WGS sequence"/>
</dbReference>
<evidence type="ECO:0000313" key="2">
    <source>
        <dbReference type="EMBL" id="RMU52621.1"/>
    </source>
</evidence>
<dbReference type="EMBL" id="RBUA01000959">
    <property type="protein sequence ID" value="RMU52621.1"/>
    <property type="molecule type" value="Genomic_DNA"/>
</dbReference>
<evidence type="ECO:0000313" key="3">
    <source>
        <dbReference type="Proteomes" id="UP000280395"/>
    </source>
</evidence>
<keyword evidence="1" id="KW-0472">Membrane</keyword>
<keyword evidence="1" id="KW-0812">Transmembrane</keyword>
<gene>
    <name evidence="2" type="ORF">ALP29_01276</name>
</gene>
<name>A0A3M5V357_PSESX</name>
<dbReference type="AlphaFoldDB" id="A0A3M5V357"/>
<accession>A0A3M5V357</accession>
<comment type="caution">
    <text evidence="2">The sequence shown here is derived from an EMBL/GenBank/DDBJ whole genome shotgun (WGS) entry which is preliminary data.</text>
</comment>
<feature type="transmembrane region" description="Helical" evidence="1">
    <location>
        <begin position="21"/>
        <end position="40"/>
    </location>
</feature>
<reference evidence="2 3" key="1">
    <citation type="submission" date="2018-08" db="EMBL/GenBank/DDBJ databases">
        <title>Recombination of ecologically and evolutionarily significant loci maintains genetic cohesion in the Pseudomonas syringae species complex.</title>
        <authorList>
            <person name="Dillon M."/>
            <person name="Thakur S."/>
            <person name="Almeida R.N.D."/>
            <person name="Weir B.S."/>
            <person name="Guttman D.S."/>
        </authorList>
    </citation>
    <scope>NUCLEOTIDE SEQUENCE [LARGE SCALE GENOMIC DNA]</scope>
    <source>
        <strain evidence="2 3">ICMP 14479</strain>
    </source>
</reference>
<proteinExistence type="predicted"/>